<dbReference type="EMBL" id="JANBVO010000054">
    <property type="protein sequence ID" value="KAJ9132986.1"/>
    <property type="molecule type" value="Genomic_DNA"/>
</dbReference>
<keyword evidence="4" id="KW-1185">Reference proteome</keyword>
<protein>
    <submittedName>
        <fullName evidence="3">WSC-domain-containing protein</fullName>
    </submittedName>
</protein>
<proteinExistence type="predicted"/>
<dbReference type="PROSITE" id="PS51212">
    <property type="entry name" value="WSC"/>
    <property type="match status" value="4"/>
</dbReference>
<name>A0AA38VHR0_9PEZI</name>
<evidence type="ECO:0000313" key="3">
    <source>
        <dbReference type="EMBL" id="KAJ9132986.1"/>
    </source>
</evidence>
<organism evidence="3 4">
    <name type="scientific">Pleurostoma richardsiae</name>
    <dbReference type="NCBI Taxonomy" id="41990"/>
    <lineage>
        <taxon>Eukaryota</taxon>
        <taxon>Fungi</taxon>
        <taxon>Dikarya</taxon>
        <taxon>Ascomycota</taxon>
        <taxon>Pezizomycotina</taxon>
        <taxon>Sordariomycetes</taxon>
        <taxon>Sordariomycetidae</taxon>
        <taxon>Calosphaeriales</taxon>
        <taxon>Pleurostomataceae</taxon>
        <taxon>Pleurostoma</taxon>
    </lineage>
</organism>
<evidence type="ECO:0000256" key="1">
    <source>
        <dbReference type="SAM" id="MobiDB-lite"/>
    </source>
</evidence>
<dbReference type="SMART" id="SM00321">
    <property type="entry name" value="WSC"/>
    <property type="match status" value="4"/>
</dbReference>
<feature type="domain" description="WSC" evidence="2">
    <location>
        <begin position="429"/>
        <end position="521"/>
    </location>
</feature>
<dbReference type="Pfam" id="PF01822">
    <property type="entry name" value="WSC"/>
    <property type="match status" value="4"/>
</dbReference>
<dbReference type="PANTHER" id="PTHR43662:SF3">
    <property type="entry name" value="DOMAIN PROTEIN, PUTATIVE (AFU_ORTHOLOGUE AFUA_6G11970)-RELATED"/>
    <property type="match status" value="1"/>
</dbReference>
<sequence>MPLTRTGGLVSGAVVPGISLALTGPYLTCPSLVYARLGREIYLIPSRPGSLTSTMRHGRLLVAAAAILAELGRVDAYWRMSCGIIQVGRVDPIISPGTVSGHVHKIAGGSSITINSTYESLQESDCTSCTIQADKSAYWTPALYFLHADGTYEAVPNTGMTVYYLGRGTDAYGNATATPFPPGLQMLSGDNTARTQDLTTMTWGNSTYPARLVSEAVSMVCINYEDETGSQTVNMTNMNCPDGFRAQIQMQTCWDGVNLYLSDQSHVAHLSQIDNGVCPPSHPVLLPHLFYEVFYTVTSFEDVNGTFVFANGDETGFGFHGDFLNGWDIPTLTQAIDECLVGNVDGVVADCAVFDATNDANSPSDCPQQSPIFPCEPVSGIISKLPGCITPTGYGAVVTLADIECSGGNTATCNATASHPPEAWTGDSAYSPLGCYTEASSGRALTAKSYISAANMTALTCEAYCYGYKYFGIEYSEECYCGDSISTGSVLTDSSQCDMDCTGDEWQICGGSDRLNMYEMNASVYTAAFVPNVYPGDSLFESLGCYTEATGGRALRSKSYTSSTNMTAQNCEKYCAAYDYFGVEWSQECYCGNKLNTGSVNASASQCEYLCTGDDLQYCGGSSHLNIFRRIASSSSSSTSTTTKHTTSSTAGATATSKATPVATTSRRSSTLAYSRYYGNFSTSTSWSAASATATTPAFSTKYAEPLELGSWSDGLWEYQGCFTEATSSRALSSAYLYGTSTSNTMDLDVCANYCFNAGYTMFGVEYAEQCFCGDSLNAGSAWATDQDDCSMACAANASQYCGGGDRLNVYALAPGSGVNAATGFSTKYAEPAQVAGGWTYTGCYNDSVADRALSSATLYGSTSTINMTVEVCVAYCNQKGYTVAGVEYGQQCYCGDELGAGSVFLSNQNGCDMVCAGNSSEYCGGSNRLNVFVLESS</sequence>
<dbReference type="Proteomes" id="UP001174694">
    <property type="component" value="Unassembled WGS sequence"/>
</dbReference>
<feature type="domain" description="WSC" evidence="2">
    <location>
        <begin position="539"/>
        <end position="631"/>
    </location>
</feature>
<evidence type="ECO:0000313" key="4">
    <source>
        <dbReference type="Proteomes" id="UP001174694"/>
    </source>
</evidence>
<evidence type="ECO:0000259" key="2">
    <source>
        <dbReference type="PROSITE" id="PS51212"/>
    </source>
</evidence>
<feature type="region of interest" description="Disordered" evidence="1">
    <location>
        <begin position="636"/>
        <end position="662"/>
    </location>
</feature>
<reference evidence="3" key="1">
    <citation type="submission" date="2022-07" db="EMBL/GenBank/DDBJ databases">
        <title>Fungi with potential for degradation of polypropylene.</title>
        <authorList>
            <person name="Gostincar C."/>
        </authorList>
    </citation>
    <scope>NUCLEOTIDE SEQUENCE</scope>
    <source>
        <strain evidence="3">EXF-13308</strain>
    </source>
</reference>
<dbReference type="Pfam" id="PF09362">
    <property type="entry name" value="DUF1996"/>
    <property type="match status" value="1"/>
</dbReference>
<dbReference type="PANTHER" id="PTHR43662">
    <property type="match status" value="1"/>
</dbReference>
<comment type="caution">
    <text evidence="3">The sequence shown here is derived from an EMBL/GenBank/DDBJ whole genome shotgun (WGS) entry which is preliminary data.</text>
</comment>
<gene>
    <name evidence="3" type="ORF">NKR23_g11026</name>
</gene>
<accession>A0AA38VHR0</accession>
<dbReference type="InterPro" id="IPR002889">
    <property type="entry name" value="WSC_carb-bd"/>
</dbReference>
<feature type="domain" description="WSC" evidence="2">
    <location>
        <begin position="838"/>
        <end position="936"/>
    </location>
</feature>
<dbReference type="InterPro" id="IPR018535">
    <property type="entry name" value="DUF1996"/>
</dbReference>
<dbReference type="AlphaFoldDB" id="A0AA38VHR0"/>
<feature type="domain" description="WSC" evidence="2">
    <location>
        <begin position="716"/>
        <end position="814"/>
    </location>
</feature>
<feature type="compositionally biased region" description="Low complexity" evidence="1">
    <location>
        <begin position="636"/>
        <end position="660"/>
    </location>
</feature>